<dbReference type="PATRIC" id="fig|187330.3.peg.3708"/>
<dbReference type="InterPro" id="IPR016040">
    <property type="entry name" value="NAD(P)-bd_dom"/>
</dbReference>
<dbReference type="InterPro" id="IPR036291">
    <property type="entry name" value="NAD(P)-bd_dom_sf"/>
</dbReference>
<dbReference type="STRING" id="187330.AMS58_01940"/>
<dbReference type="Gene3D" id="3.90.25.10">
    <property type="entry name" value="UDP-galactose 4-epimerase, domain 1"/>
    <property type="match status" value="1"/>
</dbReference>
<keyword evidence="3" id="KW-1185">Reference proteome</keyword>
<protein>
    <submittedName>
        <fullName evidence="2">dTDP-glucose 4,6-dehydratase</fullName>
    </submittedName>
</protein>
<dbReference type="RefSeq" id="WP_054453868.1">
    <property type="nucleotide sequence ID" value="NZ_LHPH01000007.1"/>
</dbReference>
<dbReference type="Pfam" id="PF16363">
    <property type="entry name" value="GDP_Man_Dehyd"/>
    <property type="match status" value="1"/>
</dbReference>
<dbReference type="Proteomes" id="UP000037848">
    <property type="component" value="Unassembled WGS sequence"/>
</dbReference>
<dbReference type="EMBL" id="LHPH01000007">
    <property type="protein sequence ID" value="KPH63906.1"/>
    <property type="molecule type" value="Genomic_DNA"/>
</dbReference>
<dbReference type="AlphaFoldDB" id="A0A0N1MV91"/>
<dbReference type="PANTHER" id="PTHR43000">
    <property type="entry name" value="DTDP-D-GLUCOSE 4,6-DEHYDRATASE-RELATED"/>
    <property type="match status" value="1"/>
</dbReference>
<evidence type="ECO:0000259" key="1">
    <source>
        <dbReference type="Pfam" id="PF16363"/>
    </source>
</evidence>
<accession>A0A0N1MV91</accession>
<gene>
    <name evidence="2" type="ORF">ADS77_08340</name>
</gene>
<evidence type="ECO:0000313" key="2">
    <source>
        <dbReference type="EMBL" id="KPH63906.1"/>
    </source>
</evidence>
<reference evidence="2 3" key="1">
    <citation type="submission" date="2015-08" db="EMBL/GenBank/DDBJ databases">
        <title>Draft Genome Sequence of Pseudoalteromonas porphyrae UCD-SED14.</title>
        <authorList>
            <person name="Coil D.A."/>
            <person name="Jospin G."/>
            <person name="Lee R.D."/>
            <person name="Eisen J.A."/>
        </authorList>
    </citation>
    <scope>NUCLEOTIDE SEQUENCE [LARGE SCALE GENOMIC DNA]</scope>
    <source>
        <strain evidence="2 3">UCD-SED14</strain>
    </source>
</reference>
<comment type="caution">
    <text evidence="2">The sequence shown here is derived from an EMBL/GenBank/DDBJ whole genome shotgun (WGS) entry which is preliminary data.</text>
</comment>
<dbReference type="OrthoDB" id="9803010at2"/>
<organism evidence="2 3">
    <name type="scientific">Pseudoalteromonas porphyrae</name>
    <dbReference type="NCBI Taxonomy" id="187330"/>
    <lineage>
        <taxon>Bacteria</taxon>
        <taxon>Pseudomonadati</taxon>
        <taxon>Pseudomonadota</taxon>
        <taxon>Gammaproteobacteria</taxon>
        <taxon>Alteromonadales</taxon>
        <taxon>Pseudoalteromonadaceae</taxon>
        <taxon>Pseudoalteromonas</taxon>
    </lineage>
</organism>
<dbReference type="Gene3D" id="3.40.50.720">
    <property type="entry name" value="NAD(P)-binding Rossmann-like Domain"/>
    <property type="match status" value="1"/>
</dbReference>
<proteinExistence type="predicted"/>
<evidence type="ECO:0000313" key="3">
    <source>
        <dbReference type="Proteomes" id="UP000037848"/>
    </source>
</evidence>
<name>A0A0N1MV91_9GAMM</name>
<dbReference type="SUPFAM" id="SSF51735">
    <property type="entry name" value="NAD(P)-binding Rossmann-fold domains"/>
    <property type="match status" value="1"/>
</dbReference>
<sequence length="332" mass="37419">MTDSPIIVIGSNSFSGASFCSHMLKQGKRILAISRSSEPVNALLPYKWQDCHTTNLAFKQLDLNHHLDDILTHIKQENVGTVYNFAAQSMVGQSWEYPEHWFMTNAVSTIKLHNALRQLDSLDKYIHISTPEVYGSCEGLVPEHRNYQPSTPYAVSRAAADMSLHTFSDVYDFPVVFTRAANVYGEGQQLYRIIPKTILSILLGKKLPLHGGGHSTRSFIHIDDVSSATQLIGEQGRNGEIYHISTERMITIRAIVEMLCKMLNVPFEQTCEITGDRLGKDAAYLLDTQKIRSELQWQDSISLEDGLAKTIDWVKSNLDTLKTQPHNYIHKA</sequence>
<feature type="domain" description="NAD(P)-binding" evidence="1">
    <location>
        <begin position="8"/>
        <end position="310"/>
    </location>
</feature>